<reference evidence="3 4" key="1">
    <citation type="submission" date="2024-04" db="EMBL/GenBank/DDBJ databases">
        <authorList>
            <person name="Waldvogel A.-M."/>
            <person name="Schoenle A."/>
        </authorList>
    </citation>
    <scope>NUCLEOTIDE SEQUENCE [LARGE SCALE GENOMIC DNA]</scope>
</reference>
<keyword evidence="1" id="KW-0175">Coiled coil</keyword>
<organism evidence="3 4">
    <name type="scientific">Knipowitschia caucasica</name>
    <name type="common">Caucasian dwarf goby</name>
    <name type="synonym">Pomatoschistus caucasicus</name>
    <dbReference type="NCBI Taxonomy" id="637954"/>
    <lineage>
        <taxon>Eukaryota</taxon>
        <taxon>Metazoa</taxon>
        <taxon>Chordata</taxon>
        <taxon>Craniata</taxon>
        <taxon>Vertebrata</taxon>
        <taxon>Euteleostomi</taxon>
        <taxon>Actinopterygii</taxon>
        <taxon>Neopterygii</taxon>
        <taxon>Teleostei</taxon>
        <taxon>Neoteleostei</taxon>
        <taxon>Acanthomorphata</taxon>
        <taxon>Gobiaria</taxon>
        <taxon>Gobiiformes</taxon>
        <taxon>Gobioidei</taxon>
        <taxon>Gobiidae</taxon>
        <taxon>Gobiinae</taxon>
        <taxon>Knipowitschia</taxon>
    </lineage>
</organism>
<dbReference type="AlphaFoldDB" id="A0AAV2JBQ1"/>
<sequence length="221" mass="26105">MEFHNKNVDMSHRSRRRQRWTPRPNQPPLPIRLTNTVSVDSPQDQALSQHLLRQNQELKQQLEREQQRNQASQEGLLTQIENLKLEVVRDPGEIWAFKSRHQAHEAVSKLQEKERETHALKTQVSALRSALNQEKQATRKAQTSQTALLQLEVLEEKLQQLHREQLCSEKQSRLILEQQVQKLSEDLTSSQDYSTALELQVHELQDEVNGQHKKKRRRSWW</sequence>
<name>A0AAV2JBQ1_KNICA</name>
<evidence type="ECO:0000256" key="1">
    <source>
        <dbReference type="SAM" id="Coils"/>
    </source>
</evidence>
<dbReference type="Proteomes" id="UP001497482">
    <property type="component" value="Chromosome 11"/>
</dbReference>
<proteinExistence type="predicted"/>
<evidence type="ECO:0000313" key="4">
    <source>
        <dbReference type="Proteomes" id="UP001497482"/>
    </source>
</evidence>
<keyword evidence="4" id="KW-1185">Reference proteome</keyword>
<protein>
    <submittedName>
        <fullName evidence="3">Uncharacterized protein</fullName>
    </submittedName>
</protein>
<evidence type="ECO:0000256" key="2">
    <source>
        <dbReference type="SAM" id="MobiDB-lite"/>
    </source>
</evidence>
<accession>A0AAV2JBQ1</accession>
<feature type="region of interest" description="Disordered" evidence="2">
    <location>
        <begin position="1"/>
        <end position="31"/>
    </location>
</feature>
<evidence type="ECO:0000313" key="3">
    <source>
        <dbReference type="EMBL" id="CAL1574060.1"/>
    </source>
</evidence>
<gene>
    <name evidence="3" type="ORF">KC01_LOCUS5835</name>
</gene>
<feature type="compositionally biased region" description="Basic and acidic residues" evidence="2">
    <location>
        <begin position="1"/>
        <end position="12"/>
    </location>
</feature>
<feature type="coiled-coil region" evidence="1">
    <location>
        <begin position="48"/>
        <end position="75"/>
    </location>
</feature>
<dbReference type="EMBL" id="OZ035833">
    <property type="protein sequence ID" value="CAL1574060.1"/>
    <property type="molecule type" value="Genomic_DNA"/>
</dbReference>
<feature type="coiled-coil region" evidence="1">
    <location>
        <begin position="110"/>
        <end position="171"/>
    </location>
</feature>